<dbReference type="InterPro" id="IPR007110">
    <property type="entry name" value="Ig-like_dom"/>
</dbReference>
<evidence type="ECO:0000256" key="1">
    <source>
        <dbReference type="ARBA" id="ARBA00004370"/>
    </source>
</evidence>
<accession>A0A3B4F6H1</accession>
<feature type="domain" description="Ig-like" evidence="4">
    <location>
        <begin position="26"/>
        <end position="99"/>
    </location>
</feature>
<dbReference type="InterPro" id="IPR036179">
    <property type="entry name" value="Ig-like_dom_sf"/>
</dbReference>
<dbReference type="STRING" id="303518.ENSPNYP00000005214"/>
<dbReference type="GO" id="GO:0001817">
    <property type="term" value="P:regulation of cytokine production"/>
    <property type="evidence" value="ECO:0007669"/>
    <property type="project" value="TreeGrafter"/>
</dbReference>
<dbReference type="Ensembl" id="ENSPNYT00000005351.1">
    <property type="protein sequence ID" value="ENSPNYP00000005214.1"/>
    <property type="gene ID" value="ENSPNYG00000004051.1"/>
</dbReference>
<dbReference type="PANTHER" id="PTHR24100">
    <property type="entry name" value="BUTYROPHILIN"/>
    <property type="match status" value="1"/>
</dbReference>
<dbReference type="GO" id="GO:0009897">
    <property type="term" value="C:external side of plasma membrane"/>
    <property type="evidence" value="ECO:0007669"/>
    <property type="project" value="TreeGrafter"/>
</dbReference>
<dbReference type="SUPFAM" id="SSF48726">
    <property type="entry name" value="Immunoglobulin"/>
    <property type="match status" value="1"/>
</dbReference>
<sequence>QAKDRIKHTRQSQLIGPLQPIIATAGEGITLPCHLVPGENVTPMTLEWTRPQIYLCRSSLFTDELKHGNVSLKLSKVKPADEGRYRCYIPDKDEEAFIDLMMIICCATIPKPKRTSYCFLIYAFNRY</sequence>
<organism evidence="5">
    <name type="scientific">Pundamilia nyererei</name>
    <dbReference type="NCBI Taxonomy" id="303518"/>
    <lineage>
        <taxon>Eukaryota</taxon>
        <taxon>Metazoa</taxon>
        <taxon>Chordata</taxon>
        <taxon>Craniata</taxon>
        <taxon>Vertebrata</taxon>
        <taxon>Euteleostomi</taxon>
        <taxon>Actinopterygii</taxon>
        <taxon>Neopterygii</taxon>
        <taxon>Teleostei</taxon>
        <taxon>Neoteleostei</taxon>
        <taxon>Acanthomorphata</taxon>
        <taxon>Ovalentaria</taxon>
        <taxon>Cichlomorphae</taxon>
        <taxon>Cichliformes</taxon>
        <taxon>Cichlidae</taxon>
        <taxon>African cichlids</taxon>
        <taxon>Pseudocrenilabrinae</taxon>
        <taxon>Haplochromini</taxon>
        <taxon>Pundamilia</taxon>
    </lineage>
</organism>
<comment type="subcellular location">
    <subcellularLocation>
        <location evidence="1">Membrane</location>
    </subcellularLocation>
</comment>
<dbReference type="GO" id="GO:0050852">
    <property type="term" value="P:T cell receptor signaling pathway"/>
    <property type="evidence" value="ECO:0007669"/>
    <property type="project" value="TreeGrafter"/>
</dbReference>
<dbReference type="InterPro" id="IPR013783">
    <property type="entry name" value="Ig-like_fold"/>
</dbReference>
<keyword evidence="2" id="KW-0472">Membrane</keyword>
<dbReference type="GO" id="GO:0005102">
    <property type="term" value="F:signaling receptor binding"/>
    <property type="evidence" value="ECO:0007669"/>
    <property type="project" value="TreeGrafter"/>
</dbReference>
<dbReference type="Pfam" id="PF13927">
    <property type="entry name" value="Ig_3"/>
    <property type="match status" value="1"/>
</dbReference>
<evidence type="ECO:0000259" key="4">
    <source>
        <dbReference type="PROSITE" id="PS50835"/>
    </source>
</evidence>
<dbReference type="InterPro" id="IPR050504">
    <property type="entry name" value="IgSF_BTN/MOG"/>
</dbReference>
<proteinExistence type="predicted"/>
<dbReference type="GeneTree" id="ENSGT01030000234884"/>
<dbReference type="AlphaFoldDB" id="A0A3B4F6H1"/>
<protein>
    <recommendedName>
        <fullName evidence="4">Ig-like domain-containing protein</fullName>
    </recommendedName>
</protein>
<name>A0A3B4F6H1_9CICH</name>
<evidence type="ECO:0000256" key="2">
    <source>
        <dbReference type="ARBA" id="ARBA00023136"/>
    </source>
</evidence>
<dbReference type="PROSITE" id="PS50835">
    <property type="entry name" value="IG_LIKE"/>
    <property type="match status" value="1"/>
</dbReference>
<evidence type="ECO:0000313" key="5">
    <source>
        <dbReference type="Ensembl" id="ENSPNYP00000005214.1"/>
    </source>
</evidence>
<evidence type="ECO:0000256" key="3">
    <source>
        <dbReference type="ARBA" id="ARBA00023319"/>
    </source>
</evidence>
<reference evidence="5" key="1">
    <citation type="submission" date="2023-09" db="UniProtKB">
        <authorList>
            <consortium name="Ensembl"/>
        </authorList>
    </citation>
    <scope>IDENTIFICATION</scope>
</reference>
<keyword evidence="3" id="KW-0393">Immunoglobulin domain</keyword>
<dbReference type="Gene3D" id="2.60.40.10">
    <property type="entry name" value="Immunoglobulins"/>
    <property type="match status" value="1"/>
</dbReference>